<dbReference type="PANTHER" id="PTHR13464">
    <property type="entry name" value="TRANSCRIPTIONAL REGULATOR PROTEIN HCNGP"/>
    <property type="match status" value="1"/>
</dbReference>
<accession>A0AAN6ELC3</accession>
<dbReference type="GO" id="GO:0005634">
    <property type="term" value="C:nucleus"/>
    <property type="evidence" value="ECO:0007669"/>
    <property type="project" value="TreeGrafter"/>
</dbReference>
<dbReference type="InterPro" id="IPR012479">
    <property type="entry name" value="SAP30BP"/>
</dbReference>
<dbReference type="AlphaFoldDB" id="A0AAN6ELC3"/>
<evidence type="ECO:0000256" key="1">
    <source>
        <dbReference type="SAM" id="MobiDB-lite"/>
    </source>
</evidence>
<feature type="region of interest" description="Disordered" evidence="1">
    <location>
        <begin position="1"/>
        <end position="97"/>
    </location>
</feature>
<dbReference type="Proteomes" id="UP001161757">
    <property type="component" value="Unassembled WGS sequence"/>
</dbReference>
<gene>
    <name evidence="2" type="ORF">HRR80_008519</name>
</gene>
<feature type="region of interest" description="Disordered" evidence="1">
    <location>
        <begin position="202"/>
        <end position="247"/>
    </location>
</feature>
<feature type="compositionally biased region" description="Polar residues" evidence="1">
    <location>
        <begin position="39"/>
        <end position="53"/>
    </location>
</feature>
<evidence type="ECO:0000313" key="2">
    <source>
        <dbReference type="EMBL" id="KAJ8987365.1"/>
    </source>
</evidence>
<dbReference type="Pfam" id="PF07818">
    <property type="entry name" value="HCNGP"/>
    <property type="match status" value="1"/>
</dbReference>
<dbReference type="EMBL" id="JAJGCB010000025">
    <property type="protein sequence ID" value="KAJ8987365.1"/>
    <property type="molecule type" value="Genomic_DNA"/>
</dbReference>
<dbReference type="GO" id="GO:0006355">
    <property type="term" value="P:regulation of DNA-templated transcription"/>
    <property type="evidence" value="ECO:0007669"/>
    <property type="project" value="InterPro"/>
</dbReference>
<evidence type="ECO:0000313" key="3">
    <source>
        <dbReference type="Proteomes" id="UP001161757"/>
    </source>
</evidence>
<protein>
    <submittedName>
        <fullName evidence="2">Uncharacterized protein</fullName>
    </submittedName>
</protein>
<dbReference type="PANTHER" id="PTHR13464:SF0">
    <property type="entry name" value="SAP30-BINDING PROTEIN"/>
    <property type="match status" value="1"/>
</dbReference>
<organism evidence="2 3">
    <name type="scientific">Exophiala dermatitidis</name>
    <name type="common">Black yeast-like fungus</name>
    <name type="synonym">Wangiella dermatitidis</name>
    <dbReference type="NCBI Taxonomy" id="5970"/>
    <lineage>
        <taxon>Eukaryota</taxon>
        <taxon>Fungi</taxon>
        <taxon>Dikarya</taxon>
        <taxon>Ascomycota</taxon>
        <taxon>Pezizomycotina</taxon>
        <taxon>Eurotiomycetes</taxon>
        <taxon>Chaetothyriomycetidae</taxon>
        <taxon>Chaetothyriales</taxon>
        <taxon>Herpotrichiellaceae</taxon>
        <taxon>Exophiala</taxon>
    </lineage>
</organism>
<name>A0AAN6ELC3_EXODE</name>
<reference evidence="2" key="1">
    <citation type="submission" date="2023-01" db="EMBL/GenBank/DDBJ databases">
        <title>Exophiala dermititidis isolated from Cystic Fibrosis Patient.</title>
        <authorList>
            <person name="Kurbessoian T."/>
            <person name="Crocker A."/>
            <person name="Murante D."/>
            <person name="Hogan D.A."/>
            <person name="Stajich J.E."/>
        </authorList>
    </citation>
    <scope>NUCLEOTIDE SEQUENCE</scope>
    <source>
        <strain evidence="2">Ex8</strain>
    </source>
</reference>
<proteinExistence type="predicted"/>
<feature type="compositionally biased region" description="Polar residues" evidence="1">
    <location>
        <begin position="222"/>
        <end position="240"/>
    </location>
</feature>
<sequence>MSALVAYESSSEDDEPVKPTADSEAAPVEKPSTAAHTVDGQNGQAPIQAAQQDSPREHQVQVVDGPMVGPTMPDRVVENGLDGETTPATQQSTSERDAVRFLTQASHPMTSIPSSPPGSPDSALNAKFARFLELKAKGVHFNEDLASKSTFRNPSFLSTMVARVGLDESDQYRTSLPPQIWNPLAFPSWAYKEELLRSQQTIREQESATKKSLSAAGKRTIEFTSGGTPGVSSRDSTPGMSSKRKRH</sequence>
<comment type="caution">
    <text evidence="2">The sequence shown here is derived from an EMBL/GenBank/DDBJ whole genome shotgun (WGS) entry which is preliminary data.</text>
</comment>